<proteinExistence type="predicted"/>
<organism evidence="1 2">
    <name type="scientific">Paenibacillus dendritiformis C454</name>
    <dbReference type="NCBI Taxonomy" id="1131935"/>
    <lineage>
        <taxon>Bacteria</taxon>
        <taxon>Bacillati</taxon>
        <taxon>Bacillota</taxon>
        <taxon>Bacilli</taxon>
        <taxon>Bacillales</taxon>
        <taxon>Paenibacillaceae</taxon>
        <taxon>Paenibacillus</taxon>
    </lineage>
</organism>
<name>H3SFW9_9BACL</name>
<sequence length="129" mass="14767">MRNAFEAHLARIPSERNGIGIIEQVTLEAVSEGIDHPYELFKQVGDRLHVLGMGDLKYWYRLKKMSEEPSPLLQLEGLTAFPDYHDSVPSFRLCVVRLTDLGQQVLTGEANWEDMIGADEWYGGFHRFT</sequence>
<dbReference type="PATRIC" id="fig|1131935.3.peg.2500"/>
<reference evidence="1 2" key="1">
    <citation type="journal article" date="2012" name="J. Bacteriol.">
        <title>Genome Sequence of the Pattern-Forming Social Bacterium Paenibacillus dendritiformis C454 Chiral Morphotype.</title>
        <authorList>
            <person name="Sirota-Madi A."/>
            <person name="Olender T."/>
            <person name="Helman Y."/>
            <person name="Brainis I."/>
            <person name="Finkelshtein A."/>
            <person name="Roth D."/>
            <person name="Hagai E."/>
            <person name="Leshkowitz D."/>
            <person name="Brodsky L."/>
            <person name="Galatenko V."/>
            <person name="Nikolaev V."/>
            <person name="Gutnick D.L."/>
            <person name="Lancet D."/>
            <person name="Ben-Jacob E."/>
        </authorList>
    </citation>
    <scope>NUCLEOTIDE SEQUENCE [LARGE SCALE GENOMIC DNA]</scope>
    <source>
        <strain evidence="1 2">C454</strain>
    </source>
</reference>
<dbReference type="OrthoDB" id="127805at2"/>
<gene>
    <name evidence="1" type="ORF">PDENDC454_12120</name>
</gene>
<evidence type="ECO:0000313" key="1">
    <source>
        <dbReference type="EMBL" id="EHQ62021.1"/>
    </source>
</evidence>
<dbReference type="RefSeq" id="WP_006676924.1">
    <property type="nucleotide sequence ID" value="NZ_AHKH01000026.1"/>
</dbReference>
<dbReference type="AlphaFoldDB" id="H3SFW9"/>
<dbReference type="EMBL" id="AHKH01000026">
    <property type="protein sequence ID" value="EHQ62021.1"/>
    <property type="molecule type" value="Genomic_DNA"/>
</dbReference>
<dbReference type="Proteomes" id="UP000003900">
    <property type="component" value="Unassembled WGS sequence"/>
</dbReference>
<comment type="caution">
    <text evidence="1">The sequence shown here is derived from an EMBL/GenBank/DDBJ whole genome shotgun (WGS) entry which is preliminary data.</text>
</comment>
<evidence type="ECO:0000313" key="2">
    <source>
        <dbReference type="Proteomes" id="UP000003900"/>
    </source>
</evidence>
<keyword evidence="2" id="KW-1185">Reference proteome</keyword>
<accession>H3SFW9</accession>
<protein>
    <submittedName>
        <fullName evidence="1">RNA polymerase, sigma-24 subunit, ecf subfamily protein</fullName>
    </submittedName>
</protein>